<dbReference type="InterPro" id="IPR029058">
    <property type="entry name" value="AB_hydrolase_fold"/>
</dbReference>
<dbReference type="InterPro" id="IPR018378">
    <property type="entry name" value="C-type_lectin_CS"/>
</dbReference>
<dbReference type="AlphaFoldDB" id="A0A914D2U2"/>
<dbReference type="InterPro" id="IPR001304">
    <property type="entry name" value="C-type_lectin-like"/>
</dbReference>
<evidence type="ECO:0000259" key="2">
    <source>
        <dbReference type="PROSITE" id="PS50041"/>
    </source>
</evidence>
<reference evidence="4" key="1">
    <citation type="submission" date="2022-11" db="UniProtKB">
        <authorList>
            <consortium name="WormBaseParasite"/>
        </authorList>
    </citation>
    <scope>IDENTIFICATION</scope>
</reference>
<keyword evidence="1" id="KW-1015">Disulfide bond</keyword>
<dbReference type="SUPFAM" id="SSF56436">
    <property type="entry name" value="C-type lectin-like"/>
    <property type="match status" value="1"/>
</dbReference>
<organism evidence="3 4">
    <name type="scientific">Acrobeloides nanus</name>
    <dbReference type="NCBI Taxonomy" id="290746"/>
    <lineage>
        <taxon>Eukaryota</taxon>
        <taxon>Metazoa</taxon>
        <taxon>Ecdysozoa</taxon>
        <taxon>Nematoda</taxon>
        <taxon>Chromadorea</taxon>
        <taxon>Rhabditida</taxon>
        <taxon>Tylenchina</taxon>
        <taxon>Cephalobomorpha</taxon>
        <taxon>Cephaloboidea</taxon>
        <taxon>Cephalobidae</taxon>
        <taxon>Acrobeloides</taxon>
    </lineage>
</organism>
<dbReference type="Gene3D" id="3.40.50.1820">
    <property type="entry name" value="alpha/beta hydrolase"/>
    <property type="match status" value="1"/>
</dbReference>
<keyword evidence="3" id="KW-1185">Reference proteome</keyword>
<feature type="domain" description="C-type lectin" evidence="2">
    <location>
        <begin position="145"/>
        <end position="205"/>
    </location>
</feature>
<evidence type="ECO:0000313" key="4">
    <source>
        <dbReference type="WBParaSite" id="ACRNAN_scaffold1800.g18689.t1"/>
    </source>
</evidence>
<dbReference type="PROSITE" id="PS00615">
    <property type="entry name" value="C_TYPE_LECTIN_1"/>
    <property type="match status" value="1"/>
</dbReference>
<dbReference type="SUPFAM" id="SSF53474">
    <property type="entry name" value="alpha/beta-Hydrolases"/>
    <property type="match status" value="1"/>
</dbReference>
<dbReference type="Pfam" id="PF00059">
    <property type="entry name" value="Lectin_C"/>
    <property type="match status" value="1"/>
</dbReference>
<dbReference type="Gene3D" id="3.10.100.10">
    <property type="entry name" value="Mannose-Binding Protein A, subunit A"/>
    <property type="match status" value="1"/>
</dbReference>
<name>A0A914D2U2_9BILA</name>
<evidence type="ECO:0000256" key="1">
    <source>
        <dbReference type="ARBA" id="ARBA00023157"/>
    </source>
</evidence>
<dbReference type="InterPro" id="IPR016186">
    <property type="entry name" value="C-type_lectin-like/link_sf"/>
</dbReference>
<evidence type="ECO:0000313" key="3">
    <source>
        <dbReference type="Proteomes" id="UP000887540"/>
    </source>
</evidence>
<sequence length="208" mass="23186">MGGWNYETDKNQTDVELADFFGEAWTNFAKNGKPTTDDSWKPVTTTDLLGMEYLDINPNRGMKAGYRALDRIQFTRIMPVFVGPLPPAIPDYNNGSRIGCPGGWAVSSTNSKKCYNIFHFSPLSQTDAQRNCYIKSNAPTCTTSYIGLMRHGTTWKWMNSDNSTYLNWEAGNPSTDSSATCAVINSNDGKWSNQACAIPQCYLCSFDF</sequence>
<dbReference type="WBParaSite" id="ACRNAN_scaffold1800.g18689.t1">
    <property type="protein sequence ID" value="ACRNAN_scaffold1800.g18689.t1"/>
    <property type="gene ID" value="ACRNAN_scaffold1800.g18689"/>
</dbReference>
<dbReference type="CDD" id="cd00037">
    <property type="entry name" value="CLECT"/>
    <property type="match status" value="1"/>
</dbReference>
<dbReference type="PROSITE" id="PS50041">
    <property type="entry name" value="C_TYPE_LECTIN_2"/>
    <property type="match status" value="1"/>
</dbReference>
<dbReference type="Proteomes" id="UP000887540">
    <property type="component" value="Unplaced"/>
</dbReference>
<accession>A0A914D2U2</accession>
<proteinExistence type="predicted"/>
<dbReference type="SMART" id="SM00034">
    <property type="entry name" value="CLECT"/>
    <property type="match status" value="1"/>
</dbReference>
<dbReference type="InterPro" id="IPR016187">
    <property type="entry name" value="CTDL_fold"/>
</dbReference>
<protein>
    <submittedName>
        <fullName evidence="4">C-type lectin domain-containing protein</fullName>
    </submittedName>
</protein>